<sequence>SISLLRMGMYLLSEEYVFLFQHLREHKRLLIMNVVIQSTMNQIIHLILDVFDFIEQLTMFVALQIIGNSRQTHEPLGINRICN</sequence>
<proteinExistence type="predicted"/>
<dbReference type="AlphaFoldDB" id="A0A151ISJ1"/>
<dbReference type="EMBL" id="KQ981074">
    <property type="protein sequence ID" value="KYN09788.1"/>
    <property type="molecule type" value="Genomic_DNA"/>
</dbReference>
<name>A0A151ISJ1_9HYME</name>
<evidence type="ECO:0000313" key="2">
    <source>
        <dbReference type="Proteomes" id="UP000078492"/>
    </source>
</evidence>
<gene>
    <name evidence="1" type="ORF">ALC57_18092</name>
</gene>
<accession>A0A151ISJ1</accession>
<evidence type="ECO:0000313" key="1">
    <source>
        <dbReference type="EMBL" id="KYN09788.1"/>
    </source>
</evidence>
<protein>
    <submittedName>
        <fullName evidence="1">Uncharacterized protein</fullName>
    </submittedName>
</protein>
<feature type="non-terminal residue" evidence="1">
    <location>
        <position position="1"/>
    </location>
</feature>
<reference evidence="1 2" key="1">
    <citation type="submission" date="2015-09" db="EMBL/GenBank/DDBJ databases">
        <title>Trachymyrmex cornetzi WGS genome.</title>
        <authorList>
            <person name="Nygaard S."/>
            <person name="Hu H."/>
            <person name="Boomsma J."/>
            <person name="Zhang G."/>
        </authorList>
    </citation>
    <scope>NUCLEOTIDE SEQUENCE [LARGE SCALE GENOMIC DNA]</scope>
    <source>
        <strain evidence="1">Tcor2-1</strain>
        <tissue evidence="1">Whole body</tissue>
    </source>
</reference>
<keyword evidence="2" id="KW-1185">Reference proteome</keyword>
<dbReference type="Proteomes" id="UP000078492">
    <property type="component" value="Unassembled WGS sequence"/>
</dbReference>
<organism evidence="1 2">
    <name type="scientific">Trachymyrmex cornetzi</name>
    <dbReference type="NCBI Taxonomy" id="471704"/>
    <lineage>
        <taxon>Eukaryota</taxon>
        <taxon>Metazoa</taxon>
        <taxon>Ecdysozoa</taxon>
        <taxon>Arthropoda</taxon>
        <taxon>Hexapoda</taxon>
        <taxon>Insecta</taxon>
        <taxon>Pterygota</taxon>
        <taxon>Neoptera</taxon>
        <taxon>Endopterygota</taxon>
        <taxon>Hymenoptera</taxon>
        <taxon>Apocrita</taxon>
        <taxon>Aculeata</taxon>
        <taxon>Formicoidea</taxon>
        <taxon>Formicidae</taxon>
        <taxon>Myrmicinae</taxon>
        <taxon>Trachymyrmex</taxon>
    </lineage>
</organism>